<keyword evidence="2" id="KW-1185">Reference proteome</keyword>
<dbReference type="EMBL" id="QXDF01000001">
    <property type="protein sequence ID" value="RIA55442.1"/>
    <property type="molecule type" value="Genomic_DNA"/>
</dbReference>
<sequence>MSQQPEQDALQRAVAQVGYLHQDFSVEVTTADQLECSEQSSKAKMVIVRNEVTKAWHAYRRGRGQAWLDAFRRDLTAGAFN</sequence>
<dbReference type="OrthoDB" id="8967377at2"/>
<name>A0A397Q2S7_9HYPH</name>
<evidence type="ECO:0000313" key="2">
    <source>
        <dbReference type="Proteomes" id="UP000266273"/>
    </source>
</evidence>
<organism evidence="1 2">
    <name type="scientific">Dichotomicrobium thermohalophilum</name>
    <dbReference type="NCBI Taxonomy" id="933063"/>
    <lineage>
        <taxon>Bacteria</taxon>
        <taxon>Pseudomonadati</taxon>
        <taxon>Pseudomonadota</taxon>
        <taxon>Alphaproteobacteria</taxon>
        <taxon>Hyphomicrobiales</taxon>
        <taxon>Hyphomicrobiaceae</taxon>
        <taxon>Dichotomicrobium</taxon>
    </lineage>
</organism>
<proteinExistence type="predicted"/>
<gene>
    <name evidence="1" type="ORF">BXY53_0507</name>
</gene>
<comment type="caution">
    <text evidence="1">The sequence shown here is derived from an EMBL/GenBank/DDBJ whole genome shotgun (WGS) entry which is preliminary data.</text>
</comment>
<evidence type="ECO:0000313" key="1">
    <source>
        <dbReference type="EMBL" id="RIA55442.1"/>
    </source>
</evidence>
<protein>
    <submittedName>
        <fullName evidence="1">Uncharacterized protein</fullName>
    </submittedName>
</protein>
<dbReference type="Proteomes" id="UP000266273">
    <property type="component" value="Unassembled WGS sequence"/>
</dbReference>
<accession>A0A397Q2S7</accession>
<reference evidence="1 2" key="1">
    <citation type="submission" date="2018-08" db="EMBL/GenBank/DDBJ databases">
        <title>Genomic Encyclopedia of Archaeal and Bacterial Type Strains, Phase II (KMG-II): from individual species to whole genera.</title>
        <authorList>
            <person name="Goeker M."/>
        </authorList>
    </citation>
    <scope>NUCLEOTIDE SEQUENCE [LARGE SCALE GENOMIC DNA]</scope>
    <source>
        <strain evidence="1 2">DSM 5002</strain>
    </source>
</reference>
<dbReference type="AlphaFoldDB" id="A0A397Q2S7"/>
<dbReference type="RefSeq" id="WP_119060344.1">
    <property type="nucleotide sequence ID" value="NZ_QXDF01000001.1"/>
</dbReference>